<feature type="region of interest" description="Disordered" evidence="1">
    <location>
        <begin position="182"/>
        <end position="254"/>
    </location>
</feature>
<evidence type="ECO:0000256" key="1">
    <source>
        <dbReference type="SAM" id="MobiDB-lite"/>
    </source>
</evidence>
<dbReference type="Proteomes" id="UP000198372">
    <property type="component" value="Unassembled WGS sequence"/>
</dbReference>
<feature type="compositionally biased region" description="Basic residues" evidence="1">
    <location>
        <begin position="51"/>
        <end position="68"/>
    </location>
</feature>
<evidence type="ECO:0000313" key="3">
    <source>
        <dbReference type="Proteomes" id="UP000198372"/>
    </source>
</evidence>
<dbReference type="OrthoDB" id="10488945at2759"/>
<feature type="region of interest" description="Disordered" evidence="1">
    <location>
        <begin position="467"/>
        <end position="502"/>
    </location>
</feature>
<dbReference type="EMBL" id="FMSP01000003">
    <property type="protein sequence ID" value="SCV68854.1"/>
    <property type="molecule type" value="Genomic_DNA"/>
</dbReference>
<organism evidence="2 3">
    <name type="scientific">Microbotryum intermedium</name>
    <dbReference type="NCBI Taxonomy" id="269621"/>
    <lineage>
        <taxon>Eukaryota</taxon>
        <taxon>Fungi</taxon>
        <taxon>Dikarya</taxon>
        <taxon>Basidiomycota</taxon>
        <taxon>Pucciniomycotina</taxon>
        <taxon>Microbotryomycetes</taxon>
        <taxon>Microbotryales</taxon>
        <taxon>Microbotryaceae</taxon>
        <taxon>Microbotryum</taxon>
    </lineage>
</organism>
<feature type="compositionally biased region" description="Basic and acidic residues" evidence="1">
    <location>
        <begin position="202"/>
        <end position="224"/>
    </location>
</feature>
<feature type="compositionally biased region" description="Low complexity" evidence="1">
    <location>
        <begin position="309"/>
        <end position="324"/>
    </location>
</feature>
<accession>A0A238FAF1</accession>
<dbReference type="STRING" id="269621.A0A238FAF1"/>
<gene>
    <name evidence="2" type="ORF">BQ2448_975</name>
</gene>
<protein>
    <submittedName>
        <fullName evidence="2">BQ2448_975 protein</fullName>
    </submittedName>
</protein>
<feature type="region of interest" description="Disordered" evidence="1">
    <location>
        <begin position="583"/>
        <end position="609"/>
    </location>
</feature>
<feature type="compositionally biased region" description="Basic and acidic residues" evidence="1">
    <location>
        <begin position="86"/>
        <end position="96"/>
    </location>
</feature>
<feature type="compositionally biased region" description="Low complexity" evidence="1">
    <location>
        <begin position="13"/>
        <end position="47"/>
    </location>
</feature>
<feature type="compositionally biased region" description="Polar residues" evidence="1">
    <location>
        <begin position="276"/>
        <end position="289"/>
    </location>
</feature>
<evidence type="ECO:0000313" key="2">
    <source>
        <dbReference type="EMBL" id="SCV68854.1"/>
    </source>
</evidence>
<feature type="compositionally biased region" description="Polar residues" evidence="1">
    <location>
        <begin position="74"/>
        <end position="85"/>
    </location>
</feature>
<keyword evidence="3" id="KW-1185">Reference proteome</keyword>
<sequence>MPVDSTHSVHLEASTSSKVGAGKAAATTTATTSTSTSSAEVAVGSTTPKLKATKSARRRKKVNTHAAHKPNPDQPASTSTSTLTERSAEQSKENHNKRSAPKKINKNKERKPTVPVATTSTSTSPFKDDSMTPPPPLASSWDDQLVAFISAQGSLAADDLPILEFDKLSLVQLDAVPTLEERLEEPTAGETSGGGKILSKKAQRDAQLKMRDPQGYERMMELRKEKRKERNKIRKEGGGGKGDKTTVGEEGEKKEIRIKRSAAFVAAVSSDEPEGTSKSAANEEATTQAEKAAPKAVTPTQTKRPAPVPTSSSTTPSIPTGPAAYRNAPPARSQPLRQQERPLIRPGPRLGPAPTPVPGSINPRFAHLPFHPHYRYPMSKTTPSATSTPATKSMTPSTSITSKSPAAVSTPMPTSRPAAVEDRLFEEGRAQSVVRLPGSSALPVVVNVPKQTTPRLSAPVEVTPVVPTSQSISQESVSTPTPTPTSVPVSLPLSSAEPAAPEPASIVAPPPQYSAVPTHSVVRNIPPRIQRVTTPPSAPISPVAVAPLPPHFYQHPQPSLYLPYYAHQPSNYYGSTTNEAYSPILSHGTATPPPPHPASTGRPSPFFTPARHSKALDIVAPRTHSLAQHHQGVNPAAAGQGLNTRQLPPYQYAAQGWAQGVYPSSSSRDSSRSPVTAPYPIQNYASRNSYYDDSSTIAYAHAQAPPQGAAYDPYFVAAQQQQQQQQQQMYTYANGATPTHQVQYHQGMSYYPASEGVYGGQYWSGSMGEEGEAAVQAHRGMY</sequence>
<feature type="compositionally biased region" description="Low complexity" evidence="1">
    <location>
        <begin position="476"/>
        <end position="502"/>
    </location>
</feature>
<feature type="region of interest" description="Disordered" evidence="1">
    <location>
        <begin position="379"/>
        <end position="415"/>
    </location>
</feature>
<dbReference type="AlphaFoldDB" id="A0A238FAF1"/>
<proteinExistence type="predicted"/>
<name>A0A238FAF1_9BASI</name>
<feature type="region of interest" description="Disordered" evidence="1">
    <location>
        <begin position="267"/>
        <end position="360"/>
    </location>
</feature>
<feature type="compositionally biased region" description="Low complexity" evidence="1">
    <location>
        <begin position="113"/>
        <end position="125"/>
    </location>
</feature>
<reference evidence="3" key="1">
    <citation type="submission" date="2016-09" db="EMBL/GenBank/DDBJ databases">
        <authorList>
            <person name="Jeantristanb JTB J.-T."/>
            <person name="Ricardo R."/>
        </authorList>
    </citation>
    <scope>NUCLEOTIDE SEQUENCE [LARGE SCALE GENOMIC DNA]</scope>
</reference>
<feature type="region of interest" description="Disordered" evidence="1">
    <location>
        <begin position="1"/>
        <end position="140"/>
    </location>
</feature>
<feature type="compositionally biased region" description="Basic and acidic residues" evidence="1">
    <location>
        <begin position="234"/>
        <end position="254"/>
    </location>
</feature>
<feature type="compositionally biased region" description="Low complexity" evidence="1">
    <location>
        <begin position="379"/>
        <end position="399"/>
    </location>
</feature>